<dbReference type="Pfam" id="PF03787">
    <property type="entry name" value="RAMPs"/>
    <property type="match status" value="1"/>
</dbReference>
<dbReference type="InterPro" id="IPR010172">
    <property type="entry name" value="CRISPR-assoc_prot_TM1791"/>
</dbReference>
<evidence type="ECO:0000259" key="3">
    <source>
        <dbReference type="Pfam" id="PF03787"/>
    </source>
</evidence>
<accession>L0GV58</accession>
<evidence type="ECO:0000313" key="4">
    <source>
        <dbReference type="EMBL" id="AGA89184.1"/>
    </source>
</evidence>
<dbReference type="PANTHER" id="PTHR39965">
    <property type="entry name" value="CRISPR SYSTEM CMR SUBUNIT CMR6"/>
    <property type="match status" value="1"/>
</dbReference>
<reference evidence="4 5" key="1">
    <citation type="submission" date="2011-09" db="EMBL/GenBank/DDBJ databases">
        <title>Complete sequence of chromosome of Thioflavicoccus mobilis 8321.</title>
        <authorList>
            <consortium name="US DOE Joint Genome Institute"/>
            <person name="Lucas S."/>
            <person name="Han J."/>
            <person name="Lapidus A."/>
            <person name="Cheng J.-F."/>
            <person name="Goodwin L."/>
            <person name="Pitluck S."/>
            <person name="Peters L."/>
            <person name="Ovchinnikova G."/>
            <person name="Lu M."/>
            <person name="Detter J.C."/>
            <person name="Han C."/>
            <person name="Tapia R."/>
            <person name="Land M."/>
            <person name="Hauser L."/>
            <person name="Kyrpides N."/>
            <person name="Ivanova N."/>
            <person name="Pagani I."/>
            <person name="Vogl K."/>
            <person name="Liu Z."/>
            <person name="Imhoff J."/>
            <person name="Thiel V."/>
            <person name="Frigaard N.-U."/>
            <person name="Bryant D."/>
            <person name="Woyke T."/>
        </authorList>
    </citation>
    <scope>NUCLEOTIDE SEQUENCE [LARGE SCALE GENOMIC DNA]</scope>
    <source>
        <strain evidence="4 5">8321</strain>
    </source>
</reference>
<feature type="compositionally biased region" description="Basic and acidic residues" evidence="2">
    <location>
        <begin position="247"/>
        <end position="257"/>
    </location>
</feature>
<organism evidence="4 5">
    <name type="scientific">Thioflavicoccus mobilis 8321</name>
    <dbReference type="NCBI Taxonomy" id="765912"/>
    <lineage>
        <taxon>Bacteria</taxon>
        <taxon>Pseudomonadati</taxon>
        <taxon>Pseudomonadota</taxon>
        <taxon>Gammaproteobacteria</taxon>
        <taxon>Chromatiales</taxon>
        <taxon>Chromatiaceae</taxon>
        <taxon>Thioflavicoccus</taxon>
    </lineage>
</organism>
<feature type="region of interest" description="Disordered" evidence="2">
    <location>
        <begin position="237"/>
        <end position="263"/>
    </location>
</feature>
<dbReference type="InterPro" id="IPR005537">
    <property type="entry name" value="RAMP_III_fam"/>
</dbReference>
<dbReference type="PANTHER" id="PTHR39965:SF1">
    <property type="entry name" value="CRISPR SYSTEM CMR SUBUNIT CMR6"/>
    <property type="match status" value="1"/>
</dbReference>
<feature type="domain" description="CRISPR type III-associated protein" evidence="3">
    <location>
        <begin position="137"/>
        <end position="317"/>
    </location>
</feature>
<dbReference type="NCBIfam" id="TIGR01898">
    <property type="entry name" value="cas_TM1791_cmr6"/>
    <property type="match status" value="1"/>
</dbReference>
<dbReference type="KEGG" id="tmb:Thimo_0314"/>
<dbReference type="Proteomes" id="UP000010816">
    <property type="component" value="Chromosome"/>
</dbReference>
<gene>
    <name evidence="4" type="ORF">Thimo_0314</name>
</gene>
<dbReference type="GO" id="GO:0051607">
    <property type="term" value="P:defense response to virus"/>
    <property type="evidence" value="ECO:0007669"/>
    <property type="project" value="UniProtKB-KW"/>
</dbReference>
<evidence type="ECO:0000256" key="1">
    <source>
        <dbReference type="ARBA" id="ARBA00023118"/>
    </source>
</evidence>
<keyword evidence="1" id="KW-0051">Antiviral defense</keyword>
<sequence>MTKQPPIPLADWAGWHALPPDRQQPAHDKDKLQNLRPDPLPAHVGLWLDRCLFEPKASEDAPDDHPGRRALYASAIEALDPVAEPPALTHYRTLFAAWERLARTDHPGVLGRVCEVRARSRVLLHPNSGASVTDGGILLHHSYGVPYLPGTALKGLCRAFADRLQEETGGKIDSPNGAVLPEGWIDRLFGHLPCQGDRGGEASLCDFWDALWVPPEPGSPGAESPLALDVVNPHHGAYYSKSSPGQDGERVPPKESDPPIPTHRLTIRPGARFLVRIESADDPAFGAWLDWILTALLLPALDNEGIGTRTTSGYGRLVGVDGPAGGGAAGGATPSERDLALISRTRNDGALHATFADGKFATLRGERARQIFQSLSDTVRRRIDRNKPTRLQVVYRKQGNAYTIEDIQETPTPSTPAAT</sequence>
<evidence type="ECO:0000256" key="2">
    <source>
        <dbReference type="SAM" id="MobiDB-lite"/>
    </source>
</evidence>
<protein>
    <submittedName>
        <fullName evidence="4">CRISPR type III-B/RAMP module RAMP protein Cmr6</fullName>
    </submittedName>
</protein>
<dbReference type="AlphaFoldDB" id="L0GV58"/>
<dbReference type="eggNOG" id="COG1604">
    <property type="taxonomic scope" value="Bacteria"/>
</dbReference>
<dbReference type="EMBL" id="CP003051">
    <property type="protein sequence ID" value="AGA89184.1"/>
    <property type="molecule type" value="Genomic_DNA"/>
</dbReference>
<evidence type="ECO:0000313" key="5">
    <source>
        <dbReference type="Proteomes" id="UP000010816"/>
    </source>
</evidence>
<proteinExistence type="predicted"/>
<keyword evidence="5" id="KW-1185">Reference proteome</keyword>
<dbReference type="STRING" id="765912.Thimo_0314"/>
<name>L0GV58_9GAMM</name>
<dbReference type="HOGENOM" id="CLU_655422_0_0_6"/>